<dbReference type="Gene3D" id="3.40.50.1400">
    <property type="match status" value="2"/>
</dbReference>
<dbReference type="GO" id="GO:0019251">
    <property type="term" value="P:anaerobic cobalamin biosynthetic process"/>
    <property type="evidence" value="ECO:0007669"/>
    <property type="project" value="InterPro"/>
</dbReference>
<dbReference type="Proteomes" id="UP000886796">
    <property type="component" value="Unassembled WGS sequence"/>
</dbReference>
<feature type="binding site" evidence="2">
    <location>
        <position position="171"/>
    </location>
    <ligand>
        <name>Co(2+)</name>
        <dbReference type="ChEBI" id="CHEBI:48828"/>
    </ligand>
</feature>
<name>A0A9D1CL71_9FIRM</name>
<gene>
    <name evidence="3" type="ORF">IAB74_00225</name>
</gene>
<sequence length="256" mass="28135">MKKALLVLSFGTSVPAARKSITAVEEALKTVSDRDFFRAFTSPTIRRILARKGETVWSLPEALEALGEMGYADVAIQPTHLLYGYEYDNIRETVTQWQERFPVLRLGQPLLATQEDLFHLADCVAKAYAPGEGALVLMGHGTAHFANMVYPAFQTVLRSRGHENVLVGTVEGWPGLDEVQTGLQALGKKQVLLAPLMLVAGDHALNDMAGEDGWKGQLERSGFQVSCHLEGLGMLKPVQEMYAAKYKALLENEHGL</sequence>
<feature type="binding site" evidence="2">
    <location>
        <position position="140"/>
    </location>
    <ligand>
        <name>Co(2+)</name>
        <dbReference type="ChEBI" id="CHEBI:48828"/>
    </ligand>
</feature>
<keyword evidence="2" id="KW-0479">Metal-binding</keyword>
<reference evidence="3" key="1">
    <citation type="submission" date="2020-10" db="EMBL/GenBank/DDBJ databases">
        <authorList>
            <person name="Gilroy R."/>
        </authorList>
    </citation>
    <scope>NUCLEOTIDE SEQUENCE</scope>
    <source>
        <strain evidence="3">13361</strain>
    </source>
</reference>
<dbReference type="InterPro" id="IPR010388">
    <property type="entry name" value="Anaerobic_Co-chelatase"/>
</dbReference>
<evidence type="ECO:0000256" key="2">
    <source>
        <dbReference type="PIRSR" id="PIRSR033579-3"/>
    </source>
</evidence>
<dbReference type="GO" id="GO:0046872">
    <property type="term" value="F:metal ion binding"/>
    <property type="evidence" value="ECO:0007669"/>
    <property type="project" value="UniProtKB-KW"/>
</dbReference>
<accession>A0A9D1CL71</accession>
<dbReference type="GO" id="GO:0016852">
    <property type="term" value="F:sirohydrochlorin cobaltochelatase activity"/>
    <property type="evidence" value="ECO:0007669"/>
    <property type="project" value="InterPro"/>
</dbReference>
<evidence type="ECO:0000256" key="1">
    <source>
        <dbReference type="PIRSR" id="PIRSR033579-1"/>
    </source>
</evidence>
<evidence type="ECO:0000313" key="3">
    <source>
        <dbReference type="EMBL" id="HIQ66922.1"/>
    </source>
</evidence>
<comment type="caution">
    <text evidence="3">The sequence shown here is derived from an EMBL/GenBank/DDBJ whole genome shotgun (WGS) entry which is preliminary data.</text>
</comment>
<feature type="active site" description="Proton acceptor" evidence="1">
    <location>
        <position position="140"/>
    </location>
</feature>
<dbReference type="CDD" id="cd03413">
    <property type="entry name" value="CbiK_C"/>
    <property type="match status" value="1"/>
</dbReference>
<proteinExistence type="predicted"/>
<dbReference type="AlphaFoldDB" id="A0A9D1CL71"/>
<evidence type="ECO:0000313" key="4">
    <source>
        <dbReference type="Proteomes" id="UP000886796"/>
    </source>
</evidence>
<feature type="binding site" evidence="2">
    <location>
        <position position="203"/>
    </location>
    <ligand>
        <name>Co(2+)</name>
        <dbReference type="ChEBI" id="CHEBI:48828"/>
    </ligand>
</feature>
<keyword evidence="2" id="KW-0170">Cobalt</keyword>
<protein>
    <submittedName>
        <fullName evidence="3">Sirohydrochlorin cobaltochelatase</fullName>
    </submittedName>
</protein>
<dbReference type="Pfam" id="PF06180">
    <property type="entry name" value="CbiK"/>
    <property type="match status" value="1"/>
</dbReference>
<dbReference type="SUPFAM" id="SSF53800">
    <property type="entry name" value="Chelatase"/>
    <property type="match status" value="1"/>
</dbReference>
<organism evidence="3 4">
    <name type="scientific">Candidatus Faecousia excrementigallinarum</name>
    <dbReference type="NCBI Taxonomy" id="2840806"/>
    <lineage>
        <taxon>Bacteria</taxon>
        <taxon>Bacillati</taxon>
        <taxon>Bacillota</taxon>
        <taxon>Clostridia</taxon>
        <taxon>Eubacteriales</taxon>
        <taxon>Oscillospiraceae</taxon>
        <taxon>Faecousia</taxon>
    </lineage>
</organism>
<dbReference type="PIRSF" id="PIRSF033579">
    <property type="entry name" value="Anaer_Co_chel"/>
    <property type="match status" value="1"/>
</dbReference>
<reference evidence="3" key="2">
    <citation type="journal article" date="2021" name="PeerJ">
        <title>Extensive microbial diversity within the chicken gut microbiome revealed by metagenomics and culture.</title>
        <authorList>
            <person name="Gilroy R."/>
            <person name="Ravi A."/>
            <person name="Getino M."/>
            <person name="Pursley I."/>
            <person name="Horton D.L."/>
            <person name="Alikhan N.F."/>
            <person name="Baker D."/>
            <person name="Gharbi K."/>
            <person name="Hall N."/>
            <person name="Watson M."/>
            <person name="Adriaenssens E.M."/>
            <person name="Foster-Nyarko E."/>
            <person name="Jarju S."/>
            <person name="Secka A."/>
            <person name="Antonio M."/>
            <person name="Oren A."/>
            <person name="Chaudhuri R.R."/>
            <person name="La Ragione R."/>
            <person name="Hildebrand F."/>
            <person name="Pallen M.J."/>
        </authorList>
    </citation>
    <scope>NUCLEOTIDE SEQUENCE</scope>
    <source>
        <strain evidence="3">13361</strain>
    </source>
</reference>
<dbReference type="EMBL" id="DVFK01000006">
    <property type="protein sequence ID" value="HIQ66922.1"/>
    <property type="molecule type" value="Genomic_DNA"/>
</dbReference>